<name>A0A7R9F7R8_9NEOP</name>
<reference evidence="1" key="1">
    <citation type="submission" date="2020-11" db="EMBL/GenBank/DDBJ databases">
        <authorList>
            <person name="Tran Van P."/>
        </authorList>
    </citation>
    <scope>NUCLEOTIDE SEQUENCE</scope>
</reference>
<proteinExistence type="predicted"/>
<gene>
    <name evidence="1" type="ORF">TBIB3V08_LOCUS9954</name>
</gene>
<evidence type="ECO:0000313" key="1">
    <source>
        <dbReference type="EMBL" id="CAD7447645.1"/>
    </source>
</evidence>
<accession>A0A7R9F7R8</accession>
<protein>
    <submittedName>
        <fullName evidence="1">Uncharacterized protein</fullName>
    </submittedName>
</protein>
<dbReference type="AlphaFoldDB" id="A0A7R9F7R8"/>
<sequence length="203" mass="23136">MFPQCCTPFVLKAGGELPARLLPHRVGQLLSLWRNPALRLLAIPSIPVMWGWVVVLDDHPLMNPDWLPNFLPGWNPNFLPLRIPKTALGVNSGSSVVACLFYRDMGGILTLQTLQAITYKQVRVNQSGNKCNLTDKRVTVPPPSRAQIYVRAMKKPPCQRNERNTDNQHLQWHLTTGVTIKGWRARSADHMTLSVRKCWHYQR</sequence>
<organism evidence="1">
    <name type="scientific">Timema bartmani</name>
    <dbReference type="NCBI Taxonomy" id="61472"/>
    <lineage>
        <taxon>Eukaryota</taxon>
        <taxon>Metazoa</taxon>
        <taxon>Ecdysozoa</taxon>
        <taxon>Arthropoda</taxon>
        <taxon>Hexapoda</taxon>
        <taxon>Insecta</taxon>
        <taxon>Pterygota</taxon>
        <taxon>Neoptera</taxon>
        <taxon>Polyneoptera</taxon>
        <taxon>Phasmatodea</taxon>
        <taxon>Timematodea</taxon>
        <taxon>Timematoidea</taxon>
        <taxon>Timematidae</taxon>
        <taxon>Timema</taxon>
    </lineage>
</organism>
<dbReference type="EMBL" id="OD569089">
    <property type="protein sequence ID" value="CAD7447645.1"/>
    <property type="molecule type" value="Genomic_DNA"/>
</dbReference>